<comment type="caution">
    <text evidence="1">The sequence shown here is derived from an EMBL/GenBank/DDBJ whole genome shotgun (WGS) entry which is preliminary data.</text>
</comment>
<organism evidence="1 2">
    <name type="scientific">Protopolystoma xenopodis</name>
    <dbReference type="NCBI Taxonomy" id="117903"/>
    <lineage>
        <taxon>Eukaryota</taxon>
        <taxon>Metazoa</taxon>
        <taxon>Spiralia</taxon>
        <taxon>Lophotrochozoa</taxon>
        <taxon>Platyhelminthes</taxon>
        <taxon>Monogenea</taxon>
        <taxon>Polyopisthocotylea</taxon>
        <taxon>Polystomatidea</taxon>
        <taxon>Polystomatidae</taxon>
        <taxon>Protopolystoma</taxon>
    </lineage>
</organism>
<gene>
    <name evidence="1" type="ORF">PXEA_LOCUS1188</name>
</gene>
<dbReference type="AlphaFoldDB" id="A0A3S5CBL0"/>
<reference evidence="1" key="1">
    <citation type="submission" date="2018-11" db="EMBL/GenBank/DDBJ databases">
        <authorList>
            <consortium name="Pathogen Informatics"/>
        </authorList>
    </citation>
    <scope>NUCLEOTIDE SEQUENCE</scope>
</reference>
<dbReference type="EMBL" id="CAAALY010002392">
    <property type="protein sequence ID" value="VEL07748.1"/>
    <property type="molecule type" value="Genomic_DNA"/>
</dbReference>
<evidence type="ECO:0000313" key="2">
    <source>
        <dbReference type="Proteomes" id="UP000784294"/>
    </source>
</evidence>
<dbReference type="Proteomes" id="UP000784294">
    <property type="component" value="Unassembled WGS sequence"/>
</dbReference>
<proteinExistence type="predicted"/>
<protein>
    <submittedName>
        <fullName evidence="1">Uncharacterized protein</fullName>
    </submittedName>
</protein>
<sequence>MELDEAFLNIVTGSSGSIHSSSDLSFYGGDDHETDLEDPFCSLKINCPLMQLGTGSYGSPSHSLDPESWSPKHLHLKSYGCHHLPSQEMAYCQTDPNRLVPNSRIQLDNPSYCPQSETGTWLDGQCVNNKGKARPYYPAMSMSHPLPAPSQLINRSQIMDRNDDFADMA</sequence>
<keyword evidence="2" id="KW-1185">Reference proteome</keyword>
<evidence type="ECO:0000313" key="1">
    <source>
        <dbReference type="EMBL" id="VEL07748.1"/>
    </source>
</evidence>
<accession>A0A3S5CBL0</accession>
<name>A0A3S5CBL0_9PLAT</name>